<feature type="region of interest" description="Disordered" evidence="2">
    <location>
        <begin position="1"/>
        <end position="79"/>
    </location>
</feature>
<feature type="region of interest" description="Disordered" evidence="2">
    <location>
        <begin position="142"/>
        <end position="240"/>
    </location>
</feature>
<feature type="compositionally biased region" description="Basic residues" evidence="2">
    <location>
        <begin position="154"/>
        <end position="164"/>
    </location>
</feature>
<gene>
    <name evidence="3" type="ORF">ERUC_LOCUS45081</name>
</gene>
<keyword evidence="4" id="KW-1185">Reference proteome</keyword>
<evidence type="ECO:0000256" key="2">
    <source>
        <dbReference type="SAM" id="MobiDB-lite"/>
    </source>
</evidence>
<accession>A0ABC8MAH7</accession>
<organism evidence="3 4">
    <name type="scientific">Eruca vesicaria subsp. sativa</name>
    <name type="common">Garden rocket</name>
    <name type="synonym">Eruca sativa</name>
    <dbReference type="NCBI Taxonomy" id="29727"/>
    <lineage>
        <taxon>Eukaryota</taxon>
        <taxon>Viridiplantae</taxon>
        <taxon>Streptophyta</taxon>
        <taxon>Embryophyta</taxon>
        <taxon>Tracheophyta</taxon>
        <taxon>Spermatophyta</taxon>
        <taxon>Magnoliopsida</taxon>
        <taxon>eudicotyledons</taxon>
        <taxon>Gunneridae</taxon>
        <taxon>Pentapetalae</taxon>
        <taxon>rosids</taxon>
        <taxon>malvids</taxon>
        <taxon>Brassicales</taxon>
        <taxon>Brassicaceae</taxon>
        <taxon>Brassiceae</taxon>
        <taxon>Eruca</taxon>
    </lineage>
</organism>
<dbReference type="AlphaFoldDB" id="A0ABC8MAH7"/>
<name>A0ABC8MAH7_ERUVS</name>
<dbReference type="Proteomes" id="UP001642260">
    <property type="component" value="Unassembled WGS sequence"/>
</dbReference>
<feature type="compositionally biased region" description="Basic and acidic residues" evidence="2">
    <location>
        <begin position="144"/>
        <end position="153"/>
    </location>
</feature>
<protein>
    <submittedName>
        <fullName evidence="3">Uncharacterized protein</fullName>
    </submittedName>
</protein>
<dbReference type="EMBL" id="CAKOAT010997335">
    <property type="protein sequence ID" value="CAH8392598.1"/>
    <property type="molecule type" value="Genomic_DNA"/>
</dbReference>
<keyword evidence="1" id="KW-0175">Coiled coil</keyword>
<reference evidence="3 4" key="1">
    <citation type="submission" date="2022-03" db="EMBL/GenBank/DDBJ databases">
        <authorList>
            <person name="Macdonald S."/>
            <person name="Ahmed S."/>
            <person name="Newling K."/>
        </authorList>
    </citation>
    <scope>NUCLEOTIDE SEQUENCE [LARGE SCALE GENOMIC DNA]</scope>
</reference>
<evidence type="ECO:0000313" key="4">
    <source>
        <dbReference type="Proteomes" id="UP001642260"/>
    </source>
</evidence>
<proteinExistence type="predicted"/>
<evidence type="ECO:0000313" key="3">
    <source>
        <dbReference type="EMBL" id="CAH8392598.1"/>
    </source>
</evidence>
<comment type="caution">
    <text evidence="3">The sequence shown here is derived from an EMBL/GenBank/DDBJ whole genome shotgun (WGS) entry which is preliminary data.</text>
</comment>
<evidence type="ECO:0000256" key="1">
    <source>
        <dbReference type="SAM" id="Coils"/>
    </source>
</evidence>
<sequence length="644" mass="69953">MNKTERSPVNTDEAKGSPTGDPENDGAAEDDIAQSSEGVDEVDQTPVIAGGLAAGGEVEWDAIGNGEAGRSSTGSMDVKGKRLPLPLMGKIPRVYLNFSEILDTQLGDANFDPTAALEAENEKAGGSLGKGTDPPAEELIADEVLDRDSDPLPKKKKKKHKSSRRAQVNSAEVKTAGAEVAHEDLPDGARGGSHEVTQVTGSKNLLGENLTGGYQIDPPTMKRKKPIDGDPSDSGGKRDYATSLSQLTLGWIGSANQETPLALLERWDFQHKKDTPFVNDQGACAELSRRIRGGTREMPKIRDLAFLEKFAESARADAVASARKNHLILECELAMRKMAFDLEKAETVIKTKDAELEKTRKSALERVKETAVERNCNQRERNQAIERADGLDEDLENAQTKIAQLEREKVEEAEKHKKLMDFMKQARAGEVISERGRLMAAASTRFNKFRKYMADQDELETKLCFHAQASGTLQSLDVLEKWGLQVPKRMRDTLTVNEKKYKCEVEEVDVEEIIEQDLSLSPPRSGPLKDLDQFGTNMGLVDSATAVSLLSLVVVVGNDTAAPSSHGYVHSSDAKTEGASGGVLMPAAGAEDDVLSGEKAKVVHEGSIEEIEVSAKRSAMVHLIRAFDLSVVVRLCFGLLGILL</sequence>
<feature type="compositionally biased region" description="Acidic residues" evidence="2">
    <location>
        <begin position="22"/>
        <end position="43"/>
    </location>
</feature>
<feature type="coiled-coil region" evidence="1">
    <location>
        <begin position="342"/>
        <end position="415"/>
    </location>
</feature>